<reference evidence="4 5" key="1">
    <citation type="submission" date="2019-02" db="EMBL/GenBank/DDBJ databases">
        <title>Deep-cultivation of Planctomycetes and their phenomic and genomic characterization uncovers novel biology.</title>
        <authorList>
            <person name="Wiegand S."/>
            <person name="Jogler M."/>
            <person name="Boedeker C."/>
            <person name="Pinto D."/>
            <person name="Vollmers J."/>
            <person name="Rivas-Marin E."/>
            <person name="Kohn T."/>
            <person name="Peeters S.H."/>
            <person name="Heuer A."/>
            <person name="Rast P."/>
            <person name="Oberbeckmann S."/>
            <person name="Bunk B."/>
            <person name="Jeske O."/>
            <person name="Meyerdierks A."/>
            <person name="Storesund J.E."/>
            <person name="Kallscheuer N."/>
            <person name="Luecker S."/>
            <person name="Lage O.M."/>
            <person name="Pohl T."/>
            <person name="Merkel B.J."/>
            <person name="Hornburger P."/>
            <person name="Mueller R.-W."/>
            <person name="Bruemmer F."/>
            <person name="Labrenz M."/>
            <person name="Spormann A.M."/>
            <person name="Op den Camp H."/>
            <person name="Overmann J."/>
            <person name="Amann R."/>
            <person name="Jetten M.S.M."/>
            <person name="Mascher T."/>
            <person name="Medema M.H."/>
            <person name="Devos D.P."/>
            <person name="Kaster A.-K."/>
            <person name="Ovreas L."/>
            <person name="Rohde M."/>
            <person name="Galperin M.Y."/>
            <person name="Jogler C."/>
        </authorList>
    </citation>
    <scope>NUCLEOTIDE SEQUENCE [LARGE SCALE GENOMIC DNA]</scope>
    <source>
        <strain evidence="4 5">Pla175</strain>
    </source>
</reference>
<keyword evidence="2 4" id="KW-0067">ATP-binding</keyword>
<evidence type="ECO:0000256" key="2">
    <source>
        <dbReference type="ARBA" id="ARBA00022840"/>
    </source>
</evidence>
<dbReference type="PROSITE" id="PS00211">
    <property type="entry name" value="ABC_TRANSPORTER_1"/>
    <property type="match status" value="1"/>
</dbReference>
<dbReference type="SMART" id="SM00382">
    <property type="entry name" value="AAA"/>
    <property type="match status" value="1"/>
</dbReference>
<dbReference type="EC" id="3.6.3.-" evidence="4"/>
<evidence type="ECO:0000313" key="4">
    <source>
        <dbReference type="EMBL" id="QDU91629.1"/>
    </source>
</evidence>
<evidence type="ECO:0000259" key="3">
    <source>
        <dbReference type="PROSITE" id="PS50893"/>
    </source>
</evidence>
<dbReference type="AlphaFoldDB" id="A0A518DJH2"/>
<dbReference type="EMBL" id="CP036291">
    <property type="protein sequence ID" value="QDU91629.1"/>
    <property type="molecule type" value="Genomic_DNA"/>
</dbReference>
<dbReference type="GO" id="GO:0005524">
    <property type="term" value="F:ATP binding"/>
    <property type="evidence" value="ECO:0007669"/>
    <property type="project" value="UniProtKB-KW"/>
</dbReference>
<dbReference type="SUPFAM" id="SSF52540">
    <property type="entry name" value="P-loop containing nucleoside triphosphate hydrolases"/>
    <property type="match status" value="1"/>
</dbReference>
<evidence type="ECO:0000256" key="1">
    <source>
        <dbReference type="ARBA" id="ARBA00022741"/>
    </source>
</evidence>
<dbReference type="PANTHER" id="PTHR43582:SF2">
    <property type="entry name" value="LINEARMYCIN RESISTANCE ATP-BINDING PROTEIN LNRL"/>
    <property type="match status" value="1"/>
</dbReference>
<dbReference type="Gene3D" id="3.40.50.300">
    <property type="entry name" value="P-loop containing nucleotide triphosphate hydrolases"/>
    <property type="match status" value="1"/>
</dbReference>
<dbReference type="InterPro" id="IPR027417">
    <property type="entry name" value="P-loop_NTPase"/>
</dbReference>
<keyword evidence="1" id="KW-0547">Nucleotide-binding</keyword>
<dbReference type="RefSeq" id="WP_145291791.1">
    <property type="nucleotide sequence ID" value="NZ_CP036291.1"/>
</dbReference>
<dbReference type="KEGG" id="pnd:Pla175_50590"/>
<sequence>MRAALEVTGVAKKFGGAQALCDVSFGVRPAERLALLGPNGAGKTTLIRCICGRVRPDSGYVSLMGRRLGPRSDRSELGFVPQELAVYPDLTTSENLWAFGRFHGLRGTALRQRVAWALEWTGLADRAAALVKTFSGGMKRRVNIACGVLHRPRVLLLDEPTVGVDPQSRERIFNMLDSLHAEGTSIVLTTHQLEEAQDRCDRIVIIDHGRLAAEGTLAELIDRTVGRARAVQVKIDGSASRLAGMHWDNLWYDPADATLRGRVVDIAAELPPLLARIGAAGGRVEDVTVAAPTLHTVFLHLTGRELRE</sequence>
<dbReference type="Pfam" id="PF00005">
    <property type="entry name" value="ABC_tran"/>
    <property type="match status" value="1"/>
</dbReference>
<dbReference type="InterPro" id="IPR003593">
    <property type="entry name" value="AAA+_ATPase"/>
</dbReference>
<dbReference type="InterPro" id="IPR003439">
    <property type="entry name" value="ABC_transporter-like_ATP-bd"/>
</dbReference>
<accession>A0A518DJH2</accession>
<keyword evidence="4" id="KW-0378">Hydrolase</keyword>
<proteinExistence type="predicted"/>
<gene>
    <name evidence="4" type="primary">drrA_2</name>
    <name evidence="4" type="ORF">Pla175_50590</name>
</gene>
<keyword evidence="5" id="KW-1185">Reference proteome</keyword>
<dbReference type="InterPro" id="IPR017871">
    <property type="entry name" value="ABC_transporter-like_CS"/>
</dbReference>
<feature type="domain" description="ABC transporter" evidence="3">
    <location>
        <begin position="5"/>
        <end position="233"/>
    </location>
</feature>
<evidence type="ECO:0000313" key="5">
    <source>
        <dbReference type="Proteomes" id="UP000317429"/>
    </source>
</evidence>
<dbReference type="Proteomes" id="UP000317429">
    <property type="component" value="Chromosome"/>
</dbReference>
<organism evidence="4 5">
    <name type="scientific">Pirellulimonas nuda</name>
    <dbReference type="NCBI Taxonomy" id="2528009"/>
    <lineage>
        <taxon>Bacteria</taxon>
        <taxon>Pseudomonadati</taxon>
        <taxon>Planctomycetota</taxon>
        <taxon>Planctomycetia</taxon>
        <taxon>Pirellulales</taxon>
        <taxon>Lacipirellulaceae</taxon>
        <taxon>Pirellulimonas</taxon>
    </lineage>
</organism>
<dbReference type="GO" id="GO:0016887">
    <property type="term" value="F:ATP hydrolysis activity"/>
    <property type="evidence" value="ECO:0007669"/>
    <property type="project" value="InterPro"/>
</dbReference>
<name>A0A518DJH2_9BACT</name>
<dbReference type="PROSITE" id="PS50893">
    <property type="entry name" value="ABC_TRANSPORTER_2"/>
    <property type="match status" value="1"/>
</dbReference>
<dbReference type="PANTHER" id="PTHR43582">
    <property type="entry name" value="LINEARMYCIN RESISTANCE ATP-BINDING PROTEIN LNRL"/>
    <property type="match status" value="1"/>
</dbReference>
<dbReference type="OrthoDB" id="9804819at2"/>
<protein>
    <submittedName>
        <fullName evidence="4">Daunorubicin/doxorubicin resistance ATP-binding protein DrrA</fullName>
        <ecNumber evidence="4">3.6.3.-</ecNumber>
    </submittedName>
</protein>